<evidence type="ECO:0000313" key="1">
    <source>
        <dbReference type="EMBL" id="KOR76620.1"/>
    </source>
</evidence>
<keyword evidence="2" id="KW-1185">Reference proteome</keyword>
<comment type="caution">
    <text evidence="1">The sequence shown here is derived from an EMBL/GenBank/DDBJ whole genome shotgun (WGS) entry which is preliminary data.</text>
</comment>
<evidence type="ECO:0008006" key="3">
    <source>
        <dbReference type="Google" id="ProtNLM"/>
    </source>
</evidence>
<sequence length="80" mass="9194">MSYSWNKPLENLPEEMTAIWSCTKEGCNGWIRDNFSFKEVPTCSQCASSMVSSNKVLPILVSSDQQIKLYRKNQRKDTQS</sequence>
<proteinExistence type="predicted"/>
<organism evidence="1 2">
    <name type="scientific">Paenibacillus solani</name>
    <dbReference type="NCBI Taxonomy" id="1705565"/>
    <lineage>
        <taxon>Bacteria</taxon>
        <taxon>Bacillati</taxon>
        <taxon>Bacillota</taxon>
        <taxon>Bacilli</taxon>
        <taxon>Bacillales</taxon>
        <taxon>Paenibacillaceae</taxon>
        <taxon>Paenibacillus</taxon>
    </lineage>
</organism>
<dbReference type="EMBL" id="LIUT01000006">
    <property type="protein sequence ID" value="KOR76620.1"/>
    <property type="molecule type" value="Genomic_DNA"/>
</dbReference>
<accession>A0A0M1N3M9</accession>
<evidence type="ECO:0000313" key="2">
    <source>
        <dbReference type="Proteomes" id="UP000036932"/>
    </source>
</evidence>
<dbReference type="PATRIC" id="fig|1705565.3.peg.504"/>
<dbReference type="Proteomes" id="UP000036932">
    <property type="component" value="Unassembled WGS sequence"/>
</dbReference>
<dbReference type="InterPro" id="IPR025916">
    <property type="entry name" value="YdjO"/>
</dbReference>
<protein>
    <recommendedName>
        <fullName evidence="3">Cold-shock protein</fullName>
    </recommendedName>
</protein>
<dbReference type="RefSeq" id="WP_054404515.1">
    <property type="nucleotide sequence ID" value="NZ_LIUT01000006.1"/>
</dbReference>
<dbReference type="AlphaFoldDB" id="A0A0M1N3M9"/>
<dbReference type="Pfam" id="PF14169">
    <property type="entry name" value="YdjO"/>
    <property type="match status" value="1"/>
</dbReference>
<name>A0A0M1N3M9_9BACL</name>
<gene>
    <name evidence="1" type="ORF">AM231_21950</name>
</gene>
<dbReference type="OrthoDB" id="1955171at2"/>
<reference evidence="2" key="1">
    <citation type="submission" date="2015-08" db="EMBL/GenBank/DDBJ databases">
        <title>Genome sequencing project for genomic taxonomy and phylogenomics of Bacillus-like bacteria.</title>
        <authorList>
            <person name="Liu B."/>
            <person name="Wang J."/>
            <person name="Zhu Y."/>
            <person name="Liu G."/>
            <person name="Chen Q."/>
            <person name="Chen Z."/>
            <person name="Lan J."/>
            <person name="Che J."/>
            <person name="Ge C."/>
            <person name="Shi H."/>
            <person name="Pan Z."/>
            <person name="Liu X."/>
        </authorList>
    </citation>
    <scope>NUCLEOTIDE SEQUENCE [LARGE SCALE GENOMIC DNA]</scope>
    <source>
        <strain evidence="2">FJAT-22460</strain>
    </source>
</reference>